<organism evidence="1 2">
    <name type="scientific">Hygrophoropsis aurantiaca</name>
    <dbReference type="NCBI Taxonomy" id="72124"/>
    <lineage>
        <taxon>Eukaryota</taxon>
        <taxon>Fungi</taxon>
        <taxon>Dikarya</taxon>
        <taxon>Basidiomycota</taxon>
        <taxon>Agaricomycotina</taxon>
        <taxon>Agaricomycetes</taxon>
        <taxon>Agaricomycetidae</taxon>
        <taxon>Boletales</taxon>
        <taxon>Coniophorineae</taxon>
        <taxon>Hygrophoropsidaceae</taxon>
        <taxon>Hygrophoropsis</taxon>
    </lineage>
</organism>
<accession>A0ACB7ZYS6</accession>
<evidence type="ECO:0000313" key="2">
    <source>
        <dbReference type="Proteomes" id="UP000790377"/>
    </source>
</evidence>
<dbReference type="EMBL" id="MU268044">
    <property type="protein sequence ID" value="KAH7906261.1"/>
    <property type="molecule type" value="Genomic_DNA"/>
</dbReference>
<protein>
    <submittedName>
        <fullName evidence="1">Uncharacterized protein</fullName>
    </submittedName>
</protein>
<comment type="caution">
    <text evidence="1">The sequence shown here is derived from an EMBL/GenBank/DDBJ whole genome shotgun (WGS) entry which is preliminary data.</text>
</comment>
<reference evidence="1" key="1">
    <citation type="journal article" date="2021" name="New Phytol.">
        <title>Evolutionary innovations through gain and loss of genes in the ectomycorrhizal Boletales.</title>
        <authorList>
            <person name="Wu G."/>
            <person name="Miyauchi S."/>
            <person name="Morin E."/>
            <person name="Kuo A."/>
            <person name="Drula E."/>
            <person name="Varga T."/>
            <person name="Kohler A."/>
            <person name="Feng B."/>
            <person name="Cao Y."/>
            <person name="Lipzen A."/>
            <person name="Daum C."/>
            <person name="Hundley H."/>
            <person name="Pangilinan J."/>
            <person name="Johnson J."/>
            <person name="Barry K."/>
            <person name="LaButti K."/>
            <person name="Ng V."/>
            <person name="Ahrendt S."/>
            <person name="Min B."/>
            <person name="Choi I.G."/>
            <person name="Park H."/>
            <person name="Plett J.M."/>
            <person name="Magnuson J."/>
            <person name="Spatafora J.W."/>
            <person name="Nagy L.G."/>
            <person name="Henrissat B."/>
            <person name="Grigoriev I.V."/>
            <person name="Yang Z.L."/>
            <person name="Xu J."/>
            <person name="Martin F.M."/>
        </authorList>
    </citation>
    <scope>NUCLEOTIDE SEQUENCE</scope>
    <source>
        <strain evidence="1">ATCC 28755</strain>
    </source>
</reference>
<sequence length="244" mass="27704">MHDDDDVIGRYMVVFPDRNTVEEWWRLISDHPQFMSLRRLGQRLLTYDPLFPISSFVPDNALDLLPKNITVKQLNDPPSIWWNEIMSIPLTLWTSQHGDICFIRSKLNPNEYWYCPQRKYQQHKAGTPFYTSTANRTPFQLHHIPLTDDRVSRDYFLTLSGSHLVVTYRYVGGWPELVLGVAGLDTPQPVSAISIRAGVMETAACVCDDLACKCGAGCPVKPLYIAELGQGEPWEIVCEATSSS</sequence>
<proteinExistence type="predicted"/>
<dbReference type="Proteomes" id="UP000790377">
    <property type="component" value="Unassembled WGS sequence"/>
</dbReference>
<keyword evidence="2" id="KW-1185">Reference proteome</keyword>
<evidence type="ECO:0000313" key="1">
    <source>
        <dbReference type="EMBL" id="KAH7906261.1"/>
    </source>
</evidence>
<name>A0ACB7ZYS6_9AGAM</name>
<gene>
    <name evidence="1" type="ORF">BJ138DRAFT_1117731</name>
</gene>